<dbReference type="AlphaFoldDB" id="K2AX20"/>
<gene>
    <name evidence="3" type="ORF">ACD_49C00056G0001</name>
</gene>
<dbReference type="PANTHER" id="PTHR30035">
    <property type="entry name" value="LIPOPROTEIN VACJ-RELATED"/>
    <property type="match status" value="1"/>
</dbReference>
<dbReference type="PANTHER" id="PTHR30035:SF3">
    <property type="entry name" value="INTERMEMBRANE PHOSPHOLIPID TRANSPORT SYSTEM LIPOPROTEIN MLAA"/>
    <property type="match status" value="1"/>
</dbReference>
<dbReference type="Pfam" id="PF04333">
    <property type="entry name" value="MlaA"/>
    <property type="match status" value="1"/>
</dbReference>
<comment type="similarity">
    <text evidence="1">Belongs to the MlaA family.</text>
</comment>
<keyword evidence="2" id="KW-0732">Signal</keyword>
<sequence length="235" mass="25297">MLFCSGMVLLVSAGQTMANQNEDDMVIAESEADAKARAVYDPAEPVNRVSFEFNDGFYHVVTRPVTNVYEFLIPQFARTAISNASRNIKAGSRFAGNLMQGNIKGMMVEPAAFIINTSFGIGGLIEVVKVSDYVPPQDISSGLASLGVGDGPYMVVPVAGPFNVRTLIGSIGNAALNPICWLESPDDIIVNTGDNINGISIVDAYDELTKDSVDKYASVKAGYSDYYRKQSTQKE</sequence>
<dbReference type="InterPro" id="IPR007428">
    <property type="entry name" value="MlaA"/>
</dbReference>
<dbReference type="PRINTS" id="PR01805">
    <property type="entry name" value="VACJLIPOPROT"/>
</dbReference>
<evidence type="ECO:0000313" key="3">
    <source>
        <dbReference type="EMBL" id="EKD66246.1"/>
    </source>
</evidence>
<dbReference type="GO" id="GO:0016020">
    <property type="term" value="C:membrane"/>
    <property type="evidence" value="ECO:0007669"/>
    <property type="project" value="InterPro"/>
</dbReference>
<proteinExistence type="inferred from homology"/>
<keyword evidence="3" id="KW-0449">Lipoprotein</keyword>
<dbReference type="GO" id="GO:0120010">
    <property type="term" value="P:intermembrane phospholipid transfer"/>
    <property type="evidence" value="ECO:0007669"/>
    <property type="project" value="TreeGrafter"/>
</dbReference>
<evidence type="ECO:0000256" key="1">
    <source>
        <dbReference type="ARBA" id="ARBA00010634"/>
    </source>
</evidence>
<organism evidence="3">
    <name type="scientific">uncultured bacterium</name>
    <name type="common">gcode 4</name>
    <dbReference type="NCBI Taxonomy" id="1234023"/>
    <lineage>
        <taxon>Bacteria</taxon>
        <taxon>environmental samples</taxon>
    </lineage>
</organism>
<accession>K2AX20</accession>
<comment type="caution">
    <text evidence="3">The sequence shown here is derived from an EMBL/GenBank/DDBJ whole genome shotgun (WGS) entry which is preliminary data.</text>
</comment>
<dbReference type="EMBL" id="AMFJ01021642">
    <property type="protein sequence ID" value="EKD66246.1"/>
    <property type="molecule type" value="Genomic_DNA"/>
</dbReference>
<protein>
    <submittedName>
        <fullName evidence="3">Surface lipoprotein</fullName>
    </submittedName>
</protein>
<evidence type="ECO:0000256" key="2">
    <source>
        <dbReference type="ARBA" id="ARBA00022729"/>
    </source>
</evidence>
<name>K2AX20_9BACT</name>
<reference evidence="3" key="1">
    <citation type="journal article" date="2012" name="Science">
        <title>Fermentation, hydrogen, and sulfur metabolism in multiple uncultivated bacterial phyla.</title>
        <authorList>
            <person name="Wrighton K.C."/>
            <person name="Thomas B.C."/>
            <person name="Sharon I."/>
            <person name="Miller C.S."/>
            <person name="Castelle C.J."/>
            <person name="VerBerkmoes N.C."/>
            <person name="Wilkins M.J."/>
            <person name="Hettich R.L."/>
            <person name="Lipton M.S."/>
            <person name="Williams K.H."/>
            <person name="Long P.E."/>
            <person name="Banfield J.F."/>
        </authorList>
    </citation>
    <scope>NUCLEOTIDE SEQUENCE [LARGE SCALE GENOMIC DNA]</scope>
</reference>